<comment type="caution">
    <text evidence="1">The sequence shown here is derived from an EMBL/GenBank/DDBJ whole genome shotgun (WGS) entry which is preliminary data.</text>
</comment>
<protein>
    <recommendedName>
        <fullName evidence="3">Winged helix DNA-binding domain-containing protein</fullName>
    </recommendedName>
</protein>
<dbReference type="RefSeq" id="WP_068271194.1">
    <property type="nucleotide sequence ID" value="NZ_LQZG01000001.1"/>
</dbReference>
<reference evidence="1 2" key="1">
    <citation type="submission" date="2016-01" db="EMBL/GenBank/DDBJ databases">
        <title>Janibacter melonis strain CD11_4 genome sequencing and assembly.</title>
        <authorList>
            <person name="Nair G.R."/>
            <person name="Kaur G."/>
            <person name="Chander A.M."/>
            <person name="Mayilraj S."/>
        </authorList>
    </citation>
    <scope>NUCLEOTIDE SEQUENCE [LARGE SCALE GENOMIC DNA]</scope>
    <source>
        <strain evidence="1 2">CD11-4</strain>
    </source>
</reference>
<evidence type="ECO:0000313" key="1">
    <source>
        <dbReference type="EMBL" id="OAB88756.1"/>
    </source>
</evidence>
<keyword evidence="2" id="KW-1185">Reference proteome</keyword>
<dbReference type="EMBL" id="LQZG01000001">
    <property type="protein sequence ID" value="OAB88756.1"/>
    <property type="molecule type" value="Genomic_DNA"/>
</dbReference>
<gene>
    <name evidence="1" type="ORF">AWH69_02950</name>
</gene>
<dbReference type="Pfam" id="PF06224">
    <property type="entry name" value="AlkZ-like"/>
    <property type="match status" value="1"/>
</dbReference>
<organism evidence="1 2">
    <name type="scientific">Janibacter melonis</name>
    <dbReference type="NCBI Taxonomy" id="262209"/>
    <lineage>
        <taxon>Bacteria</taxon>
        <taxon>Bacillati</taxon>
        <taxon>Actinomycetota</taxon>
        <taxon>Actinomycetes</taxon>
        <taxon>Micrococcales</taxon>
        <taxon>Intrasporangiaceae</taxon>
        <taxon>Janibacter</taxon>
    </lineage>
</organism>
<dbReference type="Proteomes" id="UP000076976">
    <property type="component" value="Unassembled WGS sequence"/>
</dbReference>
<proteinExistence type="predicted"/>
<name>A0A176QG30_9MICO</name>
<evidence type="ECO:0000313" key="2">
    <source>
        <dbReference type="Proteomes" id="UP000076976"/>
    </source>
</evidence>
<dbReference type="AlphaFoldDB" id="A0A176QG30"/>
<dbReference type="PANTHER" id="PTHR38479">
    <property type="entry name" value="LMO0824 PROTEIN"/>
    <property type="match status" value="1"/>
</dbReference>
<dbReference type="PANTHER" id="PTHR38479:SF2">
    <property type="entry name" value="WINGED HELIX DNA-BINDING DOMAIN-CONTAINING PROTEIN"/>
    <property type="match status" value="1"/>
</dbReference>
<sequence length="361" mass="40150">MTRWTVEDVARMRLLSQRLVDPMGSPTEVVRHLTCTQAQDFPGSTMSIALRTTGRSLAEVYDAYDAREIVRSWPMRGTLLTVAAEDLGWMLDVMGEPTLRSTQRRRLELGLPDEVIERSEQVAREAIPAEGLSRSELLEAWTGAGVPVDGGRGYHQIAHLALSQVICLGPTRRAEGRAVEQLFVLSEDWLPATERLTREEAVTRWFTRYVLGHGPVAEADFMWWSKFLRRDLSPVVADPPTTLTSIEVDAVRHWVDPEVLETYGSRKRATAAPLLLPGFDEVVLGYGDRSPVMTDEQERVHVVPGKNGVFRPTVVQAGRALGTWTRPKGKATTVDVVVFDEAGLPGPVERALPRLTQGLPR</sequence>
<dbReference type="STRING" id="262209.AWH69_02950"/>
<dbReference type="InterPro" id="IPR009351">
    <property type="entry name" value="AlkZ-like"/>
</dbReference>
<evidence type="ECO:0008006" key="3">
    <source>
        <dbReference type="Google" id="ProtNLM"/>
    </source>
</evidence>
<accession>A0A176QG30</accession>